<dbReference type="InterPro" id="IPR015422">
    <property type="entry name" value="PyrdxlP-dep_Trfase_small"/>
</dbReference>
<evidence type="ECO:0000259" key="2">
    <source>
        <dbReference type="Pfam" id="PF00266"/>
    </source>
</evidence>
<accession>A0AAV2HLQ4</accession>
<reference evidence="3 4" key="1">
    <citation type="submission" date="2024-04" db="EMBL/GenBank/DDBJ databases">
        <authorList>
            <consortium name="Genoscope - CEA"/>
            <person name="William W."/>
        </authorList>
    </citation>
    <scope>NUCLEOTIDE SEQUENCE [LARGE SCALE GENOMIC DNA]</scope>
</reference>
<dbReference type="AlphaFoldDB" id="A0AAV2HLQ4"/>
<dbReference type="InterPro" id="IPR015421">
    <property type="entry name" value="PyrdxlP-dep_Trfase_major"/>
</dbReference>
<protein>
    <recommendedName>
        <fullName evidence="2">Aminotransferase class V domain-containing protein</fullName>
    </recommendedName>
</protein>
<dbReference type="PANTHER" id="PTHR43092:SF2">
    <property type="entry name" value="HERCYNYLCYSTEINE SULFOXIDE LYASE"/>
    <property type="match status" value="1"/>
</dbReference>
<evidence type="ECO:0000313" key="4">
    <source>
        <dbReference type="Proteomes" id="UP001497497"/>
    </source>
</evidence>
<comment type="caution">
    <text evidence="3">The sequence shown here is derived from an EMBL/GenBank/DDBJ whole genome shotgun (WGS) entry which is preliminary data.</text>
</comment>
<dbReference type="PANTHER" id="PTHR43092">
    <property type="entry name" value="L-CYSTEINE DESULFHYDRASE"/>
    <property type="match status" value="1"/>
</dbReference>
<keyword evidence="4" id="KW-1185">Reference proteome</keyword>
<dbReference type="InterPro" id="IPR015424">
    <property type="entry name" value="PyrdxlP-dep_Trfase"/>
</dbReference>
<dbReference type="SUPFAM" id="SSF53383">
    <property type="entry name" value="PLP-dependent transferases"/>
    <property type="match status" value="1"/>
</dbReference>
<organism evidence="3 4">
    <name type="scientific">Lymnaea stagnalis</name>
    <name type="common">Great pond snail</name>
    <name type="synonym">Helix stagnalis</name>
    <dbReference type="NCBI Taxonomy" id="6523"/>
    <lineage>
        <taxon>Eukaryota</taxon>
        <taxon>Metazoa</taxon>
        <taxon>Spiralia</taxon>
        <taxon>Lophotrochozoa</taxon>
        <taxon>Mollusca</taxon>
        <taxon>Gastropoda</taxon>
        <taxon>Heterobranchia</taxon>
        <taxon>Euthyneura</taxon>
        <taxon>Panpulmonata</taxon>
        <taxon>Hygrophila</taxon>
        <taxon>Lymnaeoidea</taxon>
        <taxon>Lymnaeidae</taxon>
        <taxon>Lymnaea</taxon>
    </lineage>
</organism>
<dbReference type="Pfam" id="PF00266">
    <property type="entry name" value="Aminotran_5"/>
    <property type="match status" value="1"/>
</dbReference>
<evidence type="ECO:0000313" key="3">
    <source>
        <dbReference type="EMBL" id="CAL1534979.1"/>
    </source>
</evidence>
<dbReference type="EMBL" id="CAXITT010000187">
    <property type="protein sequence ID" value="CAL1534979.1"/>
    <property type="molecule type" value="Genomic_DNA"/>
</dbReference>
<evidence type="ECO:0000256" key="1">
    <source>
        <dbReference type="ARBA" id="ARBA00022898"/>
    </source>
</evidence>
<gene>
    <name evidence="3" type="ORF">GSLYS_00008939001</name>
</gene>
<proteinExistence type="predicted"/>
<dbReference type="Gene3D" id="3.40.640.10">
    <property type="entry name" value="Type I PLP-dependent aspartate aminotransferase-like (Major domain)"/>
    <property type="match status" value="1"/>
</dbReference>
<dbReference type="InterPro" id="IPR000192">
    <property type="entry name" value="Aminotrans_V_dom"/>
</dbReference>
<feature type="domain" description="Aminotransferase class V" evidence="2">
    <location>
        <begin position="115"/>
        <end position="292"/>
    </location>
</feature>
<name>A0AAV2HLQ4_LYMST</name>
<keyword evidence="1" id="KW-0663">Pyridoxal phosphate</keyword>
<dbReference type="Proteomes" id="UP001497497">
    <property type="component" value="Unassembled WGS sequence"/>
</dbReference>
<dbReference type="Gene3D" id="3.90.1150.10">
    <property type="entry name" value="Aspartate Aminotransferase, domain 1"/>
    <property type="match status" value="1"/>
</dbReference>
<sequence>MDLQAKRDFGSFHASNVEELLSISEQEYVPPEIPFSLPFSNYSFQGLNHVYFGKKSKEMFFLLEENCCFLNHGAFGGALKQALDTVHMWQRYTESQPLRFFDRQLLPLLVHVSRRLAAFVGCDPKDLVLVNNATFATNSVLSSFPFAPKDVILTFNITYGAVKKHVQYICSKTGAQNREAVIQFPVHDKQQVLDVLEKELSRGDIKLVIIDHIPSNTPVIMPVEDMIQICRQRGAKVLIDGAHALGALDLQLTKMDPDYYVSNAHKWLCSPKGVGFLYVKRELQSGIRPAVISHGFGSGFCSEFVWSGLHDYSSMLSLHTVLDFWLVLGPDRIRDYMYKTARAGAELLANSWSSQFAAPLEMFGTMALVELPATVMSEHETVDYNAAESIQNILYHDYNIEVPIKSVQGHLYVRISAHIYNEVSDYQKLAQAILSIAQKKYLKYHKSL</sequence>